<comment type="subcellular location">
    <subcellularLocation>
        <location evidence="9">Cytoplasm</location>
    </subcellularLocation>
</comment>
<dbReference type="GO" id="GO:0004521">
    <property type="term" value="F:RNA endonuclease activity"/>
    <property type="evidence" value="ECO:0007669"/>
    <property type="project" value="UniProtKB-UniRule"/>
</dbReference>
<feature type="binding site" evidence="9">
    <location>
        <position position="128"/>
    </location>
    <ligand>
        <name>Zn(2+)</name>
        <dbReference type="ChEBI" id="CHEBI:29105"/>
        <note>catalytic</note>
    </ligand>
</feature>
<keyword evidence="9" id="KW-0963">Cytoplasm</keyword>
<keyword evidence="8 9" id="KW-0862">Zinc</keyword>
<dbReference type="RefSeq" id="WP_242942753.1">
    <property type="nucleotide sequence ID" value="NZ_FWXW01000001.1"/>
</dbReference>
<dbReference type="GO" id="GO:0005737">
    <property type="term" value="C:cytoplasm"/>
    <property type="evidence" value="ECO:0007669"/>
    <property type="project" value="UniProtKB-SubCell"/>
</dbReference>
<keyword evidence="3 9" id="KW-0698">rRNA processing</keyword>
<dbReference type="SUPFAM" id="SSF55486">
    <property type="entry name" value="Metalloproteases ('zincins'), catalytic domain"/>
    <property type="match status" value="1"/>
</dbReference>
<evidence type="ECO:0000256" key="5">
    <source>
        <dbReference type="ARBA" id="ARBA00022723"/>
    </source>
</evidence>
<dbReference type="Pfam" id="PF02130">
    <property type="entry name" value="YbeY"/>
    <property type="match status" value="1"/>
</dbReference>
<dbReference type="GO" id="GO:0006364">
    <property type="term" value="P:rRNA processing"/>
    <property type="evidence" value="ECO:0007669"/>
    <property type="project" value="UniProtKB-UniRule"/>
</dbReference>
<keyword evidence="5 9" id="KW-0479">Metal-binding</keyword>
<name>A0A1W1Z167_9FIRM</name>
<feature type="binding site" evidence="9">
    <location>
        <position position="138"/>
    </location>
    <ligand>
        <name>Zn(2+)</name>
        <dbReference type="ChEBI" id="CHEBI:29105"/>
        <note>catalytic</note>
    </ligand>
</feature>
<accession>A0A1W1Z167</accession>
<keyword evidence="6 9" id="KW-0255">Endonuclease</keyword>
<keyword evidence="2 9" id="KW-0690">Ribosome biogenesis</keyword>
<evidence type="ECO:0000256" key="7">
    <source>
        <dbReference type="ARBA" id="ARBA00022801"/>
    </source>
</evidence>
<evidence type="ECO:0000256" key="6">
    <source>
        <dbReference type="ARBA" id="ARBA00022759"/>
    </source>
</evidence>
<evidence type="ECO:0000313" key="11">
    <source>
        <dbReference type="Proteomes" id="UP000192790"/>
    </source>
</evidence>
<reference evidence="10 11" key="1">
    <citation type="submission" date="2017-04" db="EMBL/GenBank/DDBJ databases">
        <authorList>
            <person name="Afonso C.L."/>
            <person name="Miller P.J."/>
            <person name="Scott M.A."/>
            <person name="Spackman E."/>
            <person name="Goraichik I."/>
            <person name="Dimitrov K.M."/>
            <person name="Suarez D.L."/>
            <person name="Swayne D.E."/>
        </authorList>
    </citation>
    <scope>NUCLEOTIDE SEQUENCE [LARGE SCALE GENOMIC DNA]</scope>
    <source>
        <strain evidence="10 11">DSM 12816</strain>
    </source>
</reference>
<keyword evidence="7 9" id="KW-0378">Hydrolase</keyword>
<proteinExistence type="inferred from homology"/>
<feature type="binding site" evidence="9">
    <location>
        <position position="132"/>
    </location>
    <ligand>
        <name>Zn(2+)</name>
        <dbReference type="ChEBI" id="CHEBI:29105"/>
        <note>catalytic</note>
    </ligand>
</feature>
<evidence type="ECO:0000256" key="9">
    <source>
        <dbReference type="HAMAP-Rule" id="MF_00009"/>
    </source>
</evidence>
<evidence type="ECO:0000256" key="2">
    <source>
        <dbReference type="ARBA" id="ARBA00022517"/>
    </source>
</evidence>
<dbReference type="InterPro" id="IPR002036">
    <property type="entry name" value="YbeY"/>
</dbReference>
<dbReference type="EMBL" id="FWXW01000001">
    <property type="protein sequence ID" value="SMC41698.1"/>
    <property type="molecule type" value="Genomic_DNA"/>
</dbReference>
<evidence type="ECO:0000256" key="3">
    <source>
        <dbReference type="ARBA" id="ARBA00022552"/>
    </source>
</evidence>
<dbReference type="Proteomes" id="UP000192790">
    <property type="component" value="Unassembled WGS sequence"/>
</dbReference>
<comment type="similarity">
    <text evidence="1 9">Belongs to the endoribonuclease YbeY family.</text>
</comment>
<dbReference type="STRING" id="1122930.SAMN02745168_0819"/>
<evidence type="ECO:0000256" key="4">
    <source>
        <dbReference type="ARBA" id="ARBA00022722"/>
    </source>
</evidence>
<sequence>MKTHKVNITAEKRALGTRELNGLIRRCVRGALKSEGAELPCEINVLLTDEEGIRTLNREYRDTDKPTDVLSFPMFDLTPGEPLREEDADPETGLIPLGDIAISVPRAREQAAEYGHSEAREAGFLTVHSVLHLLGYDHTDEGAERACMRERERAILEELKLTRDA</sequence>
<comment type="cofactor">
    <cofactor evidence="9">
        <name>Zn(2+)</name>
        <dbReference type="ChEBI" id="CHEBI:29105"/>
    </cofactor>
    <text evidence="9">Binds 1 zinc ion.</text>
</comment>
<keyword evidence="4 9" id="KW-0540">Nuclease</keyword>
<dbReference type="GO" id="GO:0004222">
    <property type="term" value="F:metalloendopeptidase activity"/>
    <property type="evidence" value="ECO:0007669"/>
    <property type="project" value="InterPro"/>
</dbReference>
<dbReference type="PROSITE" id="PS01306">
    <property type="entry name" value="UPF0054"/>
    <property type="match status" value="1"/>
</dbReference>
<evidence type="ECO:0000256" key="1">
    <source>
        <dbReference type="ARBA" id="ARBA00010875"/>
    </source>
</evidence>
<organism evidence="10 11">
    <name type="scientific">Papillibacter cinnamivorans DSM 12816</name>
    <dbReference type="NCBI Taxonomy" id="1122930"/>
    <lineage>
        <taxon>Bacteria</taxon>
        <taxon>Bacillati</taxon>
        <taxon>Bacillota</taxon>
        <taxon>Clostridia</taxon>
        <taxon>Eubacteriales</taxon>
        <taxon>Oscillospiraceae</taxon>
        <taxon>Papillibacter</taxon>
    </lineage>
</organism>
<comment type="function">
    <text evidence="9">Single strand-specific metallo-endoribonuclease involved in late-stage 70S ribosome quality control and in maturation of the 3' terminus of the 16S rRNA.</text>
</comment>
<evidence type="ECO:0000256" key="8">
    <source>
        <dbReference type="ARBA" id="ARBA00022833"/>
    </source>
</evidence>
<dbReference type="AlphaFoldDB" id="A0A1W1Z167"/>
<dbReference type="InterPro" id="IPR023091">
    <property type="entry name" value="MetalPrtase_cat_dom_sf_prd"/>
</dbReference>
<keyword evidence="11" id="KW-1185">Reference proteome</keyword>
<dbReference type="GO" id="GO:0008270">
    <property type="term" value="F:zinc ion binding"/>
    <property type="evidence" value="ECO:0007669"/>
    <property type="project" value="UniProtKB-UniRule"/>
</dbReference>
<dbReference type="NCBIfam" id="TIGR00043">
    <property type="entry name" value="rRNA maturation RNase YbeY"/>
    <property type="match status" value="1"/>
</dbReference>
<dbReference type="Gene3D" id="3.40.390.30">
    <property type="entry name" value="Metalloproteases ('zincins'), catalytic domain"/>
    <property type="match status" value="1"/>
</dbReference>
<gene>
    <name evidence="9" type="primary">ybeY</name>
    <name evidence="10" type="ORF">SAMN02745168_0819</name>
</gene>
<dbReference type="PANTHER" id="PTHR46986">
    <property type="entry name" value="ENDORIBONUCLEASE YBEY, CHLOROPLASTIC"/>
    <property type="match status" value="1"/>
</dbReference>
<evidence type="ECO:0000313" key="10">
    <source>
        <dbReference type="EMBL" id="SMC41698.1"/>
    </source>
</evidence>
<protein>
    <recommendedName>
        <fullName evidence="9">Endoribonuclease YbeY</fullName>
        <ecNumber evidence="9">3.1.-.-</ecNumber>
    </recommendedName>
</protein>
<dbReference type="EC" id="3.1.-.-" evidence="9"/>
<dbReference type="PANTHER" id="PTHR46986:SF1">
    <property type="entry name" value="ENDORIBONUCLEASE YBEY, CHLOROPLASTIC"/>
    <property type="match status" value="1"/>
</dbReference>
<dbReference type="HAMAP" id="MF_00009">
    <property type="entry name" value="Endoribonucl_YbeY"/>
    <property type="match status" value="1"/>
</dbReference>
<dbReference type="InterPro" id="IPR020549">
    <property type="entry name" value="YbeY_CS"/>
</dbReference>